<organism evidence="1 2">
    <name type="scientific">Melia azedarach</name>
    <name type="common">Chinaberry tree</name>
    <dbReference type="NCBI Taxonomy" id="155640"/>
    <lineage>
        <taxon>Eukaryota</taxon>
        <taxon>Viridiplantae</taxon>
        <taxon>Streptophyta</taxon>
        <taxon>Embryophyta</taxon>
        <taxon>Tracheophyta</taxon>
        <taxon>Spermatophyta</taxon>
        <taxon>Magnoliopsida</taxon>
        <taxon>eudicotyledons</taxon>
        <taxon>Gunneridae</taxon>
        <taxon>Pentapetalae</taxon>
        <taxon>rosids</taxon>
        <taxon>malvids</taxon>
        <taxon>Sapindales</taxon>
        <taxon>Meliaceae</taxon>
        <taxon>Melia</taxon>
    </lineage>
</organism>
<name>A0ACC1XVC7_MELAZ</name>
<evidence type="ECO:0000313" key="2">
    <source>
        <dbReference type="Proteomes" id="UP001164539"/>
    </source>
</evidence>
<accession>A0ACC1XVC7</accession>
<dbReference type="Proteomes" id="UP001164539">
    <property type="component" value="Chromosome 7"/>
</dbReference>
<sequence length="212" mass="23458">MLSTSSSSSSQLFQHFLGKFHSRKLLVQNSLNNQTITTASPPHPADSNSLHKNVLMVLSVLVCSVIFTVVLNYFIRCALRCLRLISSDSNTSSSTRRSISKGIEKKALKTFPVVNYSAEFKLPGLETDCVICLSEFAAGERVRLLPSCNHGFHVRCIDKWLRSNHSCPKCRHCPIETCEKIVGYSKQQDSSSSGTPSMQLQETIVSFKALGT</sequence>
<evidence type="ECO:0000313" key="1">
    <source>
        <dbReference type="EMBL" id="KAJ4715402.1"/>
    </source>
</evidence>
<dbReference type="EMBL" id="CM051400">
    <property type="protein sequence ID" value="KAJ4715402.1"/>
    <property type="molecule type" value="Genomic_DNA"/>
</dbReference>
<protein>
    <submittedName>
        <fullName evidence="1">RING-H2 finger protein</fullName>
    </submittedName>
</protein>
<proteinExistence type="predicted"/>
<reference evidence="1 2" key="1">
    <citation type="journal article" date="2023" name="Science">
        <title>Complex scaffold remodeling in plant triterpene biosynthesis.</title>
        <authorList>
            <person name="De La Pena R."/>
            <person name="Hodgson H."/>
            <person name="Liu J.C."/>
            <person name="Stephenson M.J."/>
            <person name="Martin A.C."/>
            <person name="Owen C."/>
            <person name="Harkess A."/>
            <person name="Leebens-Mack J."/>
            <person name="Jimenez L.E."/>
            <person name="Osbourn A."/>
            <person name="Sattely E.S."/>
        </authorList>
    </citation>
    <scope>NUCLEOTIDE SEQUENCE [LARGE SCALE GENOMIC DNA]</scope>
    <source>
        <strain evidence="2">cv. JPN11</strain>
        <tissue evidence="1">Leaf</tissue>
    </source>
</reference>
<gene>
    <name evidence="1" type="ORF">OWV82_013766</name>
</gene>
<comment type="caution">
    <text evidence="1">The sequence shown here is derived from an EMBL/GenBank/DDBJ whole genome shotgun (WGS) entry which is preliminary data.</text>
</comment>
<keyword evidence="2" id="KW-1185">Reference proteome</keyword>